<evidence type="ECO:0000313" key="15">
    <source>
        <dbReference type="Ensembl" id="ENSSAUP00010043204.1"/>
    </source>
</evidence>
<evidence type="ECO:0000256" key="13">
    <source>
        <dbReference type="SAM" id="MobiDB-lite"/>
    </source>
</evidence>
<dbReference type="Gene3D" id="3.30.160.60">
    <property type="entry name" value="Classic Zinc Finger"/>
    <property type="match status" value="5"/>
</dbReference>
<reference evidence="15" key="1">
    <citation type="submission" date="2025-08" db="UniProtKB">
        <authorList>
            <consortium name="Ensembl"/>
        </authorList>
    </citation>
    <scope>IDENTIFICATION</scope>
</reference>
<evidence type="ECO:0000256" key="1">
    <source>
        <dbReference type="ARBA" id="ARBA00003767"/>
    </source>
</evidence>
<evidence type="ECO:0000256" key="11">
    <source>
        <dbReference type="ARBA" id="ARBA00023242"/>
    </source>
</evidence>
<keyword evidence="4" id="KW-0479">Metal-binding</keyword>
<evidence type="ECO:0000256" key="9">
    <source>
        <dbReference type="ARBA" id="ARBA00023125"/>
    </source>
</evidence>
<keyword evidence="16" id="KW-1185">Reference proteome</keyword>
<dbReference type="GO" id="GO:0031519">
    <property type="term" value="C:PcG protein complex"/>
    <property type="evidence" value="ECO:0007669"/>
    <property type="project" value="TreeGrafter"/>
</dbReference>
<evidence type="ECO:0000256" key="8">
    <source>
        <dbReference type="ARBA" id="ARBA00023015"/>
    </source>
</evidence>
<dbReference type="Ensembl" id="ENSSAUT00010045477.1">
    <property type="protein sequence ID" value="ENSSAUP00010043204.1"/>
    <property type="gene ID" value="ENSSAUG00010018145.1"/>
</dbReference>
<dbReference type="GO" id="GO:0005667">
    <property type="term" value="C:transcription regulator complex"/>
    <property type="evidence" value="ECO:0007669"/>
    <property type="project" value="TreeGrafter"/>
</dbReference>
<dbReference type="Proteomes" id="UP000472265">
    <property type="component" value="Unassembled WGS sequence"/>
</dbReference>
<dbReference type="FunFam" id="3.30.160.60:FF:000965">
    <property type="entry name" value="Neurotrophin receptor-interacting factor homolog"/>
    <property type="match status" value="1"/>
</dbReference>
<evidence type="ECO:0000256" key="10">
    <source>
        <dbReference type="ARBA" id="ARBA00023163"/>
    </source>
</evidence>
<comment type="subcellular location">
    <subcellularLocation>
        <location evidence="2">Nucleus</location>
    </subcellularLocation>
</comment>
<gene>
    <name evidence="15" type="primary">LOC115578271</name>
</gene>
<name>A0A671WWD1_SPAAU</name>
<dbReference type="InterPro" id="IPR013087">
    <property type="entry name" value="Znf_C2H2_type"/>
</dbReference>
<dbReference type="Pfam" id="PF00096">
    <property type="entry name" value="zf-C2H2"/>
    <property type="match status" value="3"/>
</dbReference>
<feature type="compositionally biased region" description="Polar residues" evidence="13">
    <location>
        <begin position="205"/>
        <end position="217"/>
    </location>
</feature>
<dbReference type="SMART" id="SM00355">
    <property type="entry name" value="ZnF_C2H2"/>
    <property type="match status" value="5"/>
</dbReference>
<dbReference type="GO" id="GO:0008270">
    <property type="term" value="F:zinc ion binding"/>
    <property type="evidence" value="ECO:0007669"/>
    <property type="project" value="UniProtKB-KW"/>
</dbReference>
<feature type="domain" description="C2H2-type" evidence="14">
    <location>
        <begin position="371"/>
        <end position="398"/>
    </location>
</feature>
<dbReference type="FunFam" id="3.30.160.60:FF:000358">
    <property type="entry name" value="zinc finger protein 24"/>
    <property type="match status" value="1"/>
</dbReference>
<dbReference type="GO" id="GO:0000981">
    <property type="term" value="F:DNA-binding transcription factor activity, RNA polymerase II-specific"/>
    <property type="evidence" value="ECO:0007669"/>
    <property type="project" value="TreeGrafter"/>
</dbReference>
<keyword evidence="8" id="KW-0805">Transcription regulation</keyword>
<keyword evidence="5" id="KW-0677">Repeat</keyword>
<organism evidence="15 16">
    <name type="scientific">Sparus aurata</name>
    <name type="common">Gilthead sea bream</name>
    <dbReference type="NCBI Taxonomy" id="8175"/>
    <lineage>
        <taxon>Eukaryota</taxon>
        <taxon>Metazoa</taxon>
        <taxon>Chordata</taxon>
        <taxon>Craniata</taxon>
        <taxon>Vertebrata</taxon>
        <taxon>Euteleostomi</taxon>
        <taxon>Actinopterygii</taxon>
        <taxon>Neopterygii</taxon>
        <taxon>Teleostei</taxon>
        <taxon>Neoteleostei</taxon>
        <taxon>Acanthomorphata</taxon>
        <taxon>Eupercaria</taxon>
        <taxon>Spariformes</taxon>
        <taxon>Sparidae</taxon>
        <taxon>Sparus</taxon>
    </lineage>
</organism>
<evidence type="ECO:0000256" key="6">
    <source>
        <dbReference type="ARBA" id="ARBA00022771"/>
    </source>
</evidence>
<keyword evidence="7" id="KW-0862">Zinc</keyword>
<feature type="domain" description="C2H2-type" evidence="14">
    <location>
        <begin position="315"/>
        <end position="342"/>
    </location>
</feature>
<dbReference type="FunFam" id="3.30.160.60:FF:000966">
    <property type="entry name" value="ZFP90 zinc finger protein"/>
    <property type="match status" value="1"/>
</dbReference>
<evidence type="ECO:0000256" key="12">
    <source>
        <dbReference type="PROSITE-ProRule" id="PRU00042"/>
    </source>
</evidence>
<dbReference type="PANTHER" id="PTHR14003">
    <property type="entry name" value="TRANSCRIPTIONAL REPRESSOR PROTEIN YY"/>
    <property type="match status" value="1"/>
</dbReference>
<dbReference type="FunFam" id="3.30.160.60:FF:001480">
    <property type="entry name" value="Si:cabz01071911.3"/>
    <property type="match status" value="1"/>
</dbReference>
<protein>
    <submittedName>
        <fullName evidence="15">Zinc finger protein 501-like</fullName>
    </submittedName>
</protein>
<keyword evidence="11" id="KW-0539">Nucleus</keyword>
<dbReference type="GeneTree" id="ENSGT00950000182774"/>
<comment type="function">
    <text evidence="1">May be involved in transcriptional regulation.</text>
</comment>
<reference evidence="15" key="2">
    <citation type="submission" date="2025-09" db="UniProtKB">
        <authorList>
            <consortium name="Ensembl"/>
        </authorList>
    </citation>
    <scope>IDENTIFICATION</scope>
</reference>
<comment type="similarity">
    <text evidence="3">Belongs to the krueppel C2H2-type zinc-finger protein family.</text>
</comment>
<feature type="domain" description="C2H2-type" evidence="14">
    <location>
        <begin position="343"/>
        <end position="370"/>
    </location>
</feature>
<evidence type="ECO:0000256" key="4">
    <source>
        <dbReference type="ARBA" id="ARBA00022723"/>
    </source>
</evidence>
<sequence>MSKVQTLRVFMKQRLTAAAEEIFELFERTIAEYEEELCRQRKLLDTVLKPQVQLHRTDVQQLLYKEEAPHEQQEWSSSLDQEDPPELPHIKEEQEELWTRHEGEQLPGLEEADIKFTFTPVPVKSKDDDEEKPQSSQLHQRQTVFENRDGKCWTTGADGGDCGELEPARNFNPDTCLQPVTHDEKSHSSELETDDSNVWEETREPQTSFNPLQNNEVPGSDVESYSREASINFSELASSFEHKGRPQKHNDVQSGLKPFNCSVCGKVYHCKSSLNSHMRLHSKEKHFSCSVCKKTFPWRTAVVSHMRMHTGEKPFSCSFCGARFARSSHLTIHLRVHTGEKPFNCSVCKMSFRDSSTLSRHRRVHTGEKPFSCSVCGKRFTQDGTLKRHRTVHMGEDGISLQSL</sequence>
<evidence type="ECO:0000259" key="14">
    <source>
        <dbReference type="PROSITE" id="PS50157"/>
    </source>
</evidence>
<evidence type="ECO:0000313" key="16">
    <source>
        <dbReference type="Proteomes" id="UP000472265"/>
    </source>
</evidence>
<dbReference type="GO" id="GO:0000978">
    <property type="term" value="F:RNA polymerase II cis-regulatory region sequence-specific DNA binding"/>
    <property type="evidence" value="ECO:0007669"/>
    <property type="project" value="TreeGrafter"/>
</dbReference>
<dbReference type="FunFam" id="3.30.160.60:FF:000417">
    <property type="entry name" value="Zinc finger protein"/>
    <property type="match status" value="1"/>
</dbReference>
<dbReference type="PANTHER" id="PTHR14003:SF23">
    <property type="entry name" value="ZINC FINGER PROTEIN 143"/>
    <property type="match status" value="1"/>
</dbReference>
<dbReference type="AlphaFoldDB" id="A0A671WWD1"/>
<evidence type="ECO:0000256" key="5">
    <source>
        <dbReference type="ARBA" id="ARBA00022737"/>
    </source>
</evidence>
<evidence type="ECO:0000256" key="3">
    <source>
        <dbReference type="ARBA" id="ARBA00006991"/>
    </source>
</evidence>
<dbReference type="InterPro" id="IPR036236">
    <property type="entry name" value="Znf_C2H2_sf"/>
</dbReference>
<feature type="compositionally biased region" description="Basic and acidic residues" evidence="13">
    <location>
        <begin position="181"/>
        <end position="190"/>
    </location>
</feature>
<evidence type="ECO:0000256" key="2">
    <source>
        <dbReference type="ARBA" id="ARBA00004123"/>
    </source>
</evidence>
<dbReference type="GO" id="GO:0000785">
    <property type="term" value="C:chromatin"/>
    <property type="evidence" value="ECO:0007669"/>
    <property type="project" value="TreeGrafter"/>
</dbReference>
<keyword evidence="10" id="KW-0804">Transcription</keyword>
<dbReference type="PROSITE" id="PS00028">
    <property type="entry name" value="ZINC_FINGER_C2H2_1"/>
    <property type="match status" value="5"/>
</dbReference>
<keyword evidence="6 12" id="KW-0863">Zinc-finger</keyword>
<feature type="domain" description="C2H2-type" evidence="14">
    <location>
        <begin position="287"/>
        <end position="314"/>
    </location>
</feature>
<feature type="region of interest" description="Disordered" evidence="13">
    <location>
        <begin position="173"/>
        <end position="221"/>
    </location>
</feature>
<dbReference type="Pfam" id="PF13912">
    <property type="entry name" value="zf-C2H2_6"/>
    <property type="match status" value="2"/>
</dbReference>
<evidence type="ECO:0000256" key="7">
    <source>
        <dbReference type="ARBA" id="ARBA00022833"/>
    </source>
</evidence>
<feature type="region of interest" description="Disordered" evidence="13">
    <location>
        <begin position="120"/>
        <end position="142"/>
    </location>
</feature>
<dbReference type="SUPFAM" id="SSF57667">
    <property type="entry name" value="beta-beta-alpha zinc fingers"/>
    <property type="match status" value="3"/>
</dbReference>
<accession>A0A671WWD1</accession>
<proteinExistence type="inferred from homology"/>
<keyword evidence="9" id="KW-0238">DNA-binding</keyword>
<dbReference type="PROSITE" id="PS50157">
    <property type="entry name" value="ZINC_FINGER_C2H2_2"/>
    <property type="match status" value="5"/>
</dbReference>
<feature type="domain" description="C2H2-type" evidence="14">
    <location>
        <begin position="259"/>
        <end position="286"/>
    </location>
</feature>